<organism evidence="1 2">
    <name type="scientific">Smittium megazygosporum</name>
    <dbReference type="NCBI Taxonomy" id="133381"/>
    <lineage>
        <taxon>Eukaryota</taxon>
        <taxon>Fungi</taxon>
        <taxon>Fungi incertae sedis</taxon>
        <taxon>Zoopagomycota</taxon>
        <taxon>Kickxellomycotina</taxon>
        <taxon>Harpellomycetes</taxon>
        <taxon>Harpellales</taxon>
        <taxon>Legeriomycetaceae</taxon>
        <taxon>Smittium</taxon>
    </lineage>
</organism>
<protein>
    <submittedName>
        <fullName evidence="1">Uncharacterized protein</fullName>
    </submittedName>
</protein>
<name>A0A2T9Y0B9_9FUNG</name>
<dbReference type="Proteomes" id="UP000245609">
    <property type="component" value="Unassembled WGS sequence"/>
</dbReference>
<dbReference type="OrthoDB" id="5615742at2759"/>
<sequence length="259" mass="29338">MKIVYSEKVVGFRIAHFVNQDVSSRGNTRNKQNYGRYGDENFIVDSGLGNTTVVINFVFEKQSDIPVFINMLHGLGIRTEKRVKKPTRDQLSNNSIFSQGERLQQGTSYTEEIRPLSQLYPNPIAYSQNLSEFDRLNSQSSFSGFNSQKTDFYDSYSGMLGYHNDPFNALDYEGQGLKLKTEPQGSSKSCFDQQTSTYLSHPSTVAKCDYPISNLGLAQADISEDKLSQITSKIINHLKRKSFLDLVAQLEKEILPDRK</sequence>
<accession>A0A2T9Y0B9</accession>
<evidence type="ECO:0000313" key="1">
    <source>
        <dbReference type="EMBL" id="PVU85782.1"/>
    </source>
</evidence>
<proteinExistence type="predicted"/>
<comment type="caution">
    <text evidence="1">The sequence shown here is derived from an EMBL/GenBank/DDBJ whole genome shotgun (WGS) entry which is preliminary data.</text>
</comment>
<evidence type="ECO:0000313" key="2">
    <source>
        <dbReference type="Proteomes" id="UP000245609"/>
    </source>
</evidence>
<keyword evidence="2" id="KW-1185">Reference proteome</keyword>
<dbReference type="EMBL" id="MBFS01003603">
    <property type="protein sequence ID" value="PVU85782.1"/>
    <property type="molecule type" value="Genomic_DNA"/>
</dbReference>
<dbReference type="AlphaFoldDB" id="A0A2T9Y0B9"/>
<reference evidence="1 2" key="1">
    <citation type="journal article" date="2018" name="MBio">
        <title>Comparative Genomics Reveals the Core Gene Toolbox for the Fungus-Insect Symbiosis.</title>
        <authorList>
            <person name="Wang Y."/>
            <person name="Stata M."/>
            <person name="Wang W."/>
            <person name="Stajich J.E."/>
            <person name="White M.M."/>
            <person name="Moncalvo J.M."/>
        </authorList>
    </citation>
    <scope>NUCLEOTIDE SEQUENCE [LARGE SCALE GENOMIC DNA]</scope>
    <source>
        <strain evidence="1 2">SC-DP-2</strain>
    </source>
</reference>
<gene>
    <name evidence="1" type="ORF">BB560_006903</name>
</gene>